<evidence type="ECO:0008006" key="9">
    <source>
        <dbReference type="Google" id="ProtNLM"/>
    </source>
</evidence>
<keyword evidence="4 6" id="KW-1133">Transmembrane helix</keyword>
<evidence type="ECO:0000256" key="5">
    <source>
        <dbReference type="ARBA" id="ARBA00023136"/>
    </source>
</evidence>
<protein>
    <recommendedName>
        <fullName evidence="9">Major facilitator superfamily (MFS) profile domain-containing protein</fullName>
    </recommendedName>
</protein>
<evidence type="ECO:0000256" key="6">
    <source>
        <dbReference type="SAM" id="Phobius"/>
    </source>
</evidence>
<dbReference type="InterPro" id="IPR000109">
    <property type="entry name" value="POT_fam"/>
</dbReference>
<feature type="transmembrane region" description="Helical" evidence="6">
    <location>
        <begin position="294"/>
        <end position="316"/>
    </location>
</feature>
<evidence type="ECO:0000313" key="8">
    <source>
        <dbReference type="Proteomes" id="UP000294003"/>
    </source>
</evidence>
<name>A0ABY0H4T3_9PEZI</name>
<comment type="subcellular location">
    <subcellularLocation>
        <location evidence="1">Membrane</location>
        <topology evidence="1">Multi-pass membrane protein</topology>
    </subcellularLocation>
</comment>
<evidence type="ECO:0000256" key="2">
    <source>
        <dbReference type="ARBA" id="ARBA00005982"/>
    </source>
</evidence>
<reference evidence="7 8" key="1">
    <citation type="submission" date="2018-06" db="EMBL/GenBank/DDBJ databases">
        <title>Complete Genomes of Monosporascus.</title>
        <authorList>
            <person name="Robinson A.J."/>
            <person name="Natvig D.O."/>
        </authorList>
    </citation>
    <scope>NUCLEOTIDE SEQUENCE [LARGE SCALE GENOMIC DNA]</scope>
    <source>
        <strain evidence="7 8">CBS 609.92</strain>
    </source>
</reference>
<feature type="transmembrane region" description="Helical" evidence="6">
    <location>
        <begin position="258"/>
        <end position="282"/>
    </location>
</feature>
<keyword evidence="3 6" id="KW-0812">Transmembrane</keyword>
<dbReference type="InterPro" id="IPR036259">
    <property type="entry name" value="MFS_trans_sf"/>
</dbReference>
<gene>
    <name evidence="7" type="ORF">DL762_005476</name>
</gene>
<comment type="similarity">
    <text evidence="2">Belongs to the major facilitator superfamily. Proton-dependent oligopeptide transporter (POT/PTR) (TC 2.A.17) family.</text>
</comment>
<dbReference type="EMBL" id="QJNS01000153">
    <property type="protein sequence ID" value="RYO84815.1"/>
    <property type="molecule type" value="Genomic_DNA"/>
</dbReference>
<evidence type="ECO:0000256" key="1">
    <source>
        <dbReference type="ARBA" id="ARBA00004141"/>
    </source>
</evidence>
<dbReference type="Pfam" id="PF00854">
    <property type="entry name" value="PTR2"/>
    <property type="match status" value="1"/>
</dbReference>
<keyword evidence="8" id="KW-1185">Reference proteome</keyword>
<dbReference type="Proteomes" id="UP000294003">
    <property type="component" value="Unassembled WGS sequence"/>
</dbReference>
<organism evidence="7 8">
    <name type="scientific">Monosporascus cannonballus</name>
    <dbReference type="NCBI Taxonomy" id="155416"/>
    <lineage>
        <taxon>Eukaryota</taxon>
        <taxon>Fungi</taxon>
        <taxon>Dikarya</taxon>
        <taxon>Ascomycota</taxon>
        <taxon>Pezizomycotina</taxon>
        <taxon>Sordariomycetes</taxon>
        <taxon>Xylariomycetidae</taxon>
        <taxon>Xylariales</taxon>
        <taxon>Xylariales incertae sedis</taxon>
        <taxon>Monosporascus</taxon>
    </lineage>
</organism>
<feature type="transmembrane region" description="Helical" evidence="6">
    <location>
        <begin position="379"/>
        <end position="398"/>
    </location>
</feature>
<sequence>MELISRRSAVSQPPFVQAPEENYIQNAVDDPLRPGALGMGQSTASLMVNIFLIISYATPMAAGLLADGYLWRYRIIMLSLSLALGGCGKVKQRMKVTRTGERVIVDPDTTVQYVFDIYYWCMNIGAQSRIAATFIEKDIGFWASYLMSLCAISTGFLIFFLGLSSDPQGSILSPTFKALWIAIRYGFRMEAARPDIVQERDSQTVDWSDEFIDQLKRTLFACRALTPFIIYWLCQSQMTTNLISQAAQMETHGVPNDILPIINSLTVIITLPIASHFLYPFLRRRGISTSPLRRIALGFLLEAFGMAYAAGVQGWIYSVGPCYSRPRACPESPEGSLPNHVHVGIQTPVYFLEGLSEIFASPAGYEYAFTEAPKSMKSIIQAVYGLTAAGGSSIALALTPTNKDPSLLSMYAGIAGAMFLAAVAVVLFSWKHNARDGSTGGSSA</sequence>
<dbReference type="Gene3D" id="1.20.1250.20">
    <property type="entry name" value="MFS general substrate transporter like domains"/>
    <property type="match status" value="2"/>
</dbReference>
<feature type="transmembrane region" description="Helical" evidence="6">
    <location>
        <begin position="71"/>
        <end position="88"/>
    </location>
</feature>
<evidence type="ECO:0000256" key="4">
    <source>
        <dbReference type="ARBA" id="ARBA00022989"/>
    </source>
</evidence>
<feature type="transmembrane region" description="Helical" evidence="6">
    <location>
        <begin position="46"/>
        <end position="65"/>
    </location>
</feature>
<keyword evidence="5 6" id="KW-0472">Membrane</keyword>
<accession>A0ABY0H4T3</accession>
<dbReference type="SUPFAM" id="SSF103473">
    <property type="entry name" value="MFS general substrate transporter"/>
    <property type="match status" value="1"/>
</dbReference>
<feature type="transmembrane region" description="Helical" evidence="6">
    <location>
        <begin position="139"/>
        <end position="163"/>
    </location>
</feature>
<comment type="caution">
    <text evidence="7">The sequence shown here is derived from an EMBL/GenBank/DDBJ whole genome shotgun (WGS) entry which is preliminary data.</text>
</comment>
<feature type="transmembrane region" description="Helical" evidence="6">
    <location>
        <begin position="410"/>
        <end position="430"/>
    </location>
</feature>
<evidence type="ECO:0000313" key="7">
    <source>
        <dbReference type="EMBL" id="RYO84815.1"/>
    </source>
</evidence>
<proteinExistence type="inferred from homology"/>
<evidence type="ECO:0000256" key="3">
    <source>
        <dbReference type="ARBA" id="ARBA00022692"/>
    </source>
</evidence>
<dbReference type="PANTHER" id="PTHR11654">
    <property type="entry name" value="OLIGOPEPTIDE TRANSPORTER-RELATED"/>
    <property type="match status" value="1"/>
</dbReference>